<evidence type="ECO:0000313" key="1">
    <source>
        <dbReference type="EMBL" id="ACL48269.1"/>
    </source>
</evidence>
<dbReference type="STRING" id="525146.Ddes_0355"/>
<reference evidence="1" key="1">
    <citation type="submission" date="2009-01" db="EMBL/GenBank/DDBJ databases">
        <title>Complete sequence of Desulfovibrio desulfuricans subsp. desulfuricans str. ATCC 27774.</title>
        <authorList>
            <consortium name="US DOE Joint Genome Institute"/>
            <person name="Lucas S."/>
            <person name="Copeland A."/>
            <person name="Lapidus A."/>
            <person name="Glavina del Rio T."/>
            <person name="Tice H."/>
            <person name="Bruce D."/>
            <person name="Goodwin L."/>
            <person name="Pitluck S."/>
            <person name="Sims D."/>
            <person name="Lu M."/>
            <person name="Kiss H."/>
            <person name="Meineke L."/>
            <person name="Brettin T."/>
            <person name="Detter J.C."/>
            <person name="Han C."/>
            <person name="Larimer F."/>
            <person name="Land M."/>
            <person name="Hauser L."/>
            <person name="Kyrpides N."/>
            <person name="Ovchinnikova G."/>
            <person name="Hazen T.C."/>
        </authorList>
    </citation>
    <scope>NUCLEOTIDE SEQUENCE [LARGE SCALE GENOMIC DNA]</scope>
    <source>
        <strain evidence="1">ATCC 27774</strain>
    </source>
</reference>
<sequence length="92" mass="9895">MQGASLAGTAEKPLRQTGFLISSAARCKIRYNNIATFTKYSDTPGICVHHSSAMQLRALPAGAQVKGNTADSVCCQPPGERFKNSEMHIRSI</sequence>
<accession>B8J3N4</accession>
<dbReference type="AlphaFoldDB" id="B8J3N4"/>
<gene>
    <name evidence="1" type="ordered locus">Ddes_0355</name>
</gene>
<name>B8J3N4_DESDA</name>
<dbReference type="KEGG" id="dds:Ddes_0355"/>
<dbReference type="EMBL" id="CP001358">
    <property type="protein sequence ID" value="ACL48269.1"/>
    <property type="molecule type" value="Genomic_DNA"/>
</dbReference>
<organism evidence="1">
    <name type="scientific">Desulfovibrio desulfuricans (strain ATCC 27774 / DSM 6949 / MB)</name>
    <dbReference type="NCBI Taxonomy" id="525146"/>
    <lineage>
        <taxon>Bacteria</taxon>
        <taxon>Pseudomonadati</taxon>
        <taxon>Thermodesulfobacteriota</taxon>
        <taxon>Desulfovibrionia</taxon>
        <taxon>Desulfovibrionales</taxon>
        <taxon>Desulfovibrionaceae</taxon>
        <taxon>Desulfovibrio</taxon>
    </lineage>
</organism>
<dbReference type="HOGENOM" id="CLU_2408441_0_0_7"/>
<protein>
    <submittedName>
        <fullName evidence="1">Uncharacterized protein</fullName>
    </submittedName>
</protein>
<proteinExistence type="predicted"/>